<keyword evidence="6" id="KW-1185">Reference proteome</keyword>
<dbReference type="PATRIC" id="fig|999552.6.peg.2446"/>
<evidence type="ECO:0000313" key="5">
    <source>
        <dbReference type="EMBL" id="AHD01346.1"/>
    </source>
</evidence>
<dbReference type="PANTHER" id="PTHR12526">
    <property type="entry name" value="GLYCOSYLTRANSFERASE"/>
    <property type="match status" value="1"/>
</dbReference>
<evidence type="ECO:0000259" key="4">
    <source>
        <dbReference type="Pfam" id="PF00534"/>
    </source>
</evidence>
<dbReference type="CDD" id="cd03801">
    <property type="entry name" value="GT4_PimA-like"/>
    <property type="match status" value="1"/>
</dbReference>
<dbReference type="STRING" id="999552.METH_12265"/>
<dbReference type="EMBL" id="CP006773">
    <property type="protein sequence ID" value="AHD01346.1"/>
    <property type="molecule type" value="Genomic_DNA"/>
</dbReference>
<evidence type="ECO:0000256" key="3">
    <source>
        <dbReference type="ARBA" id="ARBA00022679"/>
    </source>
</evidence>
<evidence type="ECO:0000256" key="2">
    <source>
        <dbReference type="ARBA" id="ARBA00022676"/>
    </source>
</evidence>
<dbReference type="Gene3D" id="3.40.50.2000">
    <property type="entry name" value="Glycogen Phosphorylase B"/>
    <property type="match status" value="2"/>
</dbReference>
<evidence type="ECO:0000256" key="1">
    <source>
        <dbReference type="ARBA" id="ARBA00009481"/>
    </source>
</evidence>
<feature type="domain" description="Glycosyl transferase family 1" evidence="4">
    <location>
        <begin position="154"/>
        <end position="328"/>
    </location>
</feature>
<protein>
    <submittedName>
        <fullName evidence="5">Glycosyl transferase family 1</fullName>
    </submittedName>
</protein>
<dbReference type="InterPro" id="IPR001296">
    <property type="entry name" value="Glyco_trans_1"/>
</dbReference>
<dbReference type="RefSeq" id="WP_024090686.1">
    <property type="nucleotide sequence ID" value="NC_023135.1"/>
</dbReference>
<dbReference type="Pfam" id="PF00534">
    <property type="entry name" value="Glycos_transf_1"/>
    <property type="match status" value="1"/>
</dbReference>
<comment type="similarity">
    <text evidence="1">Belongs to the glycosyltransferase group 1 family. Glycosyltransferase 4 subfamily.</text>
</comment>
<keyword evidence="3 5" id="KW-0808">Transferase</keyword>
<dbReference type="SUPFAM" id="SSF53756">
    <property type="entry name" value="UDP-Glycosyltransferase/glycogen phosphorylase"/>
    <property type="match status" value="1"/>
</dbReference>
<accession>V9VRH9</accession>
<keyword evidence="2" id="KW-0328">Glycosyltransferase</keyword>
<gene>
    <name evidence="5" type="ORF">METH_12265</name>
</gene>
<proteinExistence type="inferred from homology"/>
<dbReference type="HOGENOM" id="CLU_009583_1_0_5"/>
<evidence type="ECO:0000313" key="6">
    <source>
        <dbReference type="Proteomes" id="UP000018780"/>
    </source>
</evidence>
<sequence>MAQIDANTIEVIAPNFKRRLSGVTSTIVRLVPLQRRQIAIATAGAGLPGEMPHLSAAQLIFMNRNGPAGARVWHARRNVEMLGGLALKYLLGKRLKLLFTSASQRHHSGYTKWLISQMDRVIATSAKGAAYLDKPVQVVHHGINTEEFCQPADKAALRRELGLPEDAVLIGCYGRIRAQKGTDVFVGAMLEVLKTHPQAVALVMGRATEKHAAFEKELRAKVDAAGLSDRLLFPPEVPVWEVSRWYQALDLYVAPQRWEGFGLTPLEAMSCGVPAVATRVGAFEELIAPGETGQLIDPGDTGQMVEAIDGILSAEGRLQQWSAAARKHAITNFALEKEADALVAIYRELLEH</sequence>
<dbReference type="KEGG" id="lmd:METH_12265"/>
<dbReference type="GO" id="GO:0016757">
    <property type="term" value="F:glycosyltransferase activity"/>
    <property type="evidence" value="ECO:0007669"/>
    <property type="project" value="UniProtKB-KW"/>
</dbReference>
<reference evidence="5 6" key="1">
    <citation type="submission" date="2013-09" db="EMBL/GenBank/DDBJ databases">
        <authorList>
            <consortium name="DOE Joint Genome Institute"/>
            <person name="Klenk H.-P."/>
            <person name="Huntemann M."/>
            <person name="Han J."/>
            <person name="Chen A."/>
            <person name="Kyrpides N."/>
            <person name="Mavromatis K."/>
            <person name="Markowitz V."/>
            <person name="Palaniappan K."/>
            <person name="Ivanova N."/>
            <person name="Schaumberg A."/>
            <person name="Pati A."/>
            <person name="Liolios K."/>
            <person name="Nordberg H.P."/>
            <person name="Cantor M.N."/>
            <person name="Hua S.X."/>
            <person name="Woyke T."/>
        </authorList>
    </citation>
    <scope>NUCLEOTIDE SEQUENCE [LARGE SCALE GENOMIC DNA]</scope>
    <source>
        <strain evidence="5 6">DSM 14336</strain>
    </source>
</reference>
<dbReference type="PANTHER" id="PTHR12526:SF640">
    <property type="entry name" value="COLANIC ACID BIOSYNTHESIS GLYCOSYLTRANSFERASE WCAL-RELATED"/>
    <property type="match status" value="1"/>
</dbReference>
<dbReference type="OrthoDB" id="5490290at2"/>
<dbReference type="Proteomes" id="UP000018780">
    <property type="component" value="Chromosome"/>
</dbReference>
<organism evidence="5 6">
    <name type="scientific">Leisingera methylohalidivorans DSM 14336</name>
    <dbReference type="NCBI Taxonomy" id="999552"/>
    <lineage>
        <taxon>Bacteria</taxon>
        <taxon>Pseudomonadati</taxon>
        <taxon>Pseudomonadota</taxon>
        <taxon>Alphaproteobacteria</taxon>
        <taxon>Rhodobacterales</taxon>
        <taxon>Roseobacteraceae</taxon>
        <taxon>Leisingera</taxon>
    </lineage>
</organism>
<dbReference type="AlphaFoldDB" id="V9VRH9"/>
<name>V9VRH9_9RHOB</name>